<dbReference type="EMBL" id="HE717023">
    <property type="protein sequence ID" value="CCG43677.1"/>
    <property type="molecule type" value="Genomic_DNA"/>
</dbReference>
<evidence type="ECO:0000313" key="2">
    <source>
        <dbReference type="Proteomes" id="UP000007397"/>
    </source>
</evidence>
<gene>
    <name evidence="1" type="ordered locus">HBHAL_1301</name>
</gene>
<dbReference type="HOGENOM" id="CLU_2699577_0_0_9"/>
<dbReference type="PATRIC" id="fig|866895.3.peg.301"/>
<proteinExistence type="predicted"/>
<name>I0JHQ9_HALH3</name>
<dbReference type="KEGG" id="hhd:HBHAL_1301"/>
<dbReference type="Gene3D" id="3.40.50.1820">
    <property type="entry name" value="alpha/beta hydrolase"/>
    <property type="match status" value="1"/>
</dbReference>
<sequence>MSRARMDFFARELHIFDVTQQLYKINVPVWIAAGKYDVQCPVEFSIEMHHYLTSLKKVTTILFLKRKNVSNKN</sequence>
<keyword evidence="2" id="KW-1185">Reference proteome</keyword>
<dbReference type="Proteomes" id="UP000007397">
    <property type="component" value="Chromosome"/>
</dbReference>
<reference evidence="1 2" key="1">
    <citation type="journal article" date="2013" name="Environ. Microbiol.">
        <title>Chloride and organic osmolytes: a hybrid strategy to cope with elevated salinities by the moderately halophilic, chloride-dependent bacterium Halobacillus halophilus.</title>
        <authorList>
            <person name="Saum S.H."/>
            <person name="Pfeiffer F."/>
            <person name="Palm P."/>
            <person name="Rampp M."/>
            <person name="Schuster S.C."/>
            <person name="Muller V."/>
            <person name="Oesterhelt D."/>
        </authorList>
    </citation>
    <scope>NUCLEOTIDE SEQUENCE [LARGE SCALE GENOMIC DNA]</scope>
    <source>
        <strain evidence="2">ATCC 35676 / DSM 2266 / JCM 20832 / KCTC 3685 / LMG 17431 / NBRC 102448 / NCIMB 2269</strain>
    </source>
</reference>
<dbReference type="AlphaFoldDB" id="I0JHQ9"/>
<dbReference type="InterPro" id="IPR029058">
    <property type="entry name" value="AB_hydrolase_fold"/>
</dbReference>
<evidence type="ECO:0008006" key="3">
    <source>
        <dbReference type="Google" id="ProtNLM"/>
    </source>
</evidence>
<evidence type="ECO:0000313" key="1">
    <source>
        <dbReference type="EMBL" id="CCG43677.1"/>
    </source>
</evidence>
<accession>I0JHQ9</accession>
<organism evidence="1 2">
    <name type="scientific">Halobacillus halophilus (strain ATCC 35676 / DSM 2266 / JCM 20832 / KCTC 3685 / LMG 17431 / NBRC 102448 / NCIMB 2269)</name>
    <name type="common">Sporosarcina halophila</name>
    <dbReference type="NCBI Taxonomy" id="866895"/>
    <lineage>
        <taxon>Bacteria</taxon>
        <taxon>Bacillati</taxon>
        <taxon>Bacillota</taxon>
        <taxon>Bacilli</taxon>
        <taxon>Bacillales</taxon>
        <taxon>Bacillaceae</taxon>
        <taxon>Halobacillus</taxon>
    </lineage>
</organism>
<protein>
    <recommendedName>
        <fullName evidence="3">Peptidase S9 prolyl oligopeptidase catalytic domain-containing protein</fullName>
    </recommendedName>
</protein>
<dbReference type="SUPFAM" id="SSF53474">
    <property type="entry name" value="alpha/beta-Hydrolases"/>
    <property type="match status" value="1"/>
</dbReference>
<dbReference type="STRING" id="866895.HBHAL_1301"/>
<dbReference type="eggNOG" id="COG0596">
    <property type="taxonomic scope" value="Bacteria"/>
</dbReference>